<evidence type="ECO:0000313" key="1">
    <source>
        <dbReference type="EMBL" id="KZV94337.1"/>
    </source>
</evidence>
<organism evidence="1 2">
    <name type="scientific">Exidia glandulosa HHB12029</name>
    <dbReference type="NCBI Taxonomy" id="1314781"/>
    <lineage>
        <taxon>Eukaryota</taxon>
        <taxon>Fungi</taxon>
        <taxon>Dikarya</taxon>
        <taxon>Basidiomycota</taxon>
        <taxon>Agaricomycotina</taxon>
        <taxon>Agaricomycetes</taxon>
        <taxon>Auriculariales</taxon>
        <taxon>Exidiaceae</taxon>
        <taxon>Exidia</taxon>
    </lineage>
</organism>
<keyword evidence="2" id="KW-1185">Reference proteome</keyword>
<accession>A0A165J4Y5</accession>
<protein>
    <recommendedName>
        <fullName evidence="3">Ricin B lectin domain-containing protein</fullName>
    </recommendedName>
</protein>
<dbReference type="Proteomes" id="UP000077266">
    <property type="component" value="Unassembled WGS sequence"/>
</dbReference>
<proteinExistence type="predicted"/>
<evidence type="ECO:0000313" key="2">
    <source>
        <dbReference type="Proteomes" id="UP000077266"/>
    </source>
</evidence>
<dbReference type="InParanoid" id="A0A165J4Y5"/>
<reference evidence="1 2" key="1">
    <citation type="journal article" date="2016" name="Mol. Biol. Evol.">
        <title>Comparative Genomics of Early-Diverging Mushroom-Forming Fungi Provides Insights into the Origins of Lignocellulose Decay Capabilities.</title>
        <authorList>
            <person name="Nagy L.G."/>
            <person name="Riley R."/>
            <person name="Tritt A."/>
            <person name="Adam C."/>
            <person name="Daum C."/>
            <person name="Floudas D."/>
            <person name="Sun H."/>
            <person name="Yadav J.S."/>
            <person name="Pangilinan J."/>
            <person name="Larsson K.H."/>
            <person name="Matsuura K."/>
            <person name="Barry K."/>
            <person name="Labutti K."/>
            <person name="Kuo R."/>
            <person name="Ohm R.A."/>
            <person name="Bhattacharya S.S."/>
            <person name="Shirouzu T."/>
            <person name="Yoshinaga Y."/>
            <person name="Martin F.M."/>
            <person name="Grigoriev I.V."/>
            <person name="Hibbett D.S."/>
        </authorList>
    </citation>
    <scope>NUCLEOTIDE SEQUENCE [LARGE SCALE GENOMIC DNA]</scope>
    <source>
        <strain evidence="1 2">HHB12029</strain>
    </source>
</reference>
<dbReference type="OrthoDB" id="3145071at2759"/>
<evidence type="ECO:0008006" key="3">
    <source>
        <dbReference type="Google" id="ProtNLM"/>
    </source>
</evidence>
<name>A0A165J4Y5_EXIGL</name>
<gene>
    <name evidence="1" type="ORF">EXIGLDRAFT_708886</name>
</gene>
<sequence length="225" mass="24265">MFSSSPSFIIRAQCTLLLTISLFPLYNISPMLSFVLAALALAAHATTDCRTALVGILSAEIKNATSGSTIYKSFTLNSANQTAYVGDGNNPLVVQFEECDSFLQGEAPTGYSVYGFPLQGRLYVPATGQCIGVTDQSKDIPPYYTTLLKCGSGYSQRFGLYYNHNNGIYFTGNSDPEGCFTQGGCVNGTLGYKALSDGTPNITHTKNQITLECKNKPFHLVTTPR</sequence>
<dbReference type="EMBL" id="KV425974">
    <property type="protein sequence ID" value="KZV94337.1"/>
    <property type="molecule type" value="Genomic_DNA"/>
</dbReference>
<dbReference type="AlphaFoldDB" id="A0A165J4Y5"/>